<organism evidence="1 2">
    <name type="scientific">Persea americana</name>
    <name type="common">Avocado</name>
    <dbReference type="NCBI Taxonomy" id="3435"/>
    <lineage>
        <taxon>Eukaryota</taxon>
        <taxon>Viridiplantae</taxon>
        <taxon>Streptophyta</taxon>
        <taxon>Embryophyta</taxon>
        <taxon>Tracheophyta</taxon>
        <taxon>Spermatophyta</taxon>
        <taxon>Magnoliopsida</taxon>
        <taxon>Magnoliidae</taxon>
        <taxon>Laurales</taxon>
        <taxon>Lauraceae</taxon>
        <taxon>Persea</taxon>
    </lineage>
</organism>
<protein>
    <submittedName>
        <fullName evidence="1">Uncharacterized protein</fullName>
    </submittedName>
</protein>
<accession>A0ACC2LB66</accession>
<sequence>MISPSLNSCPWNFWLPCSRVLKGGLSAIHVPYAYGFAIILLTVIVKVAGYISFDEAAVKVAIKWIWNGQNPDVNIT</sequence>
<evidence type="ECO:0000313" key="1">
    <source>
        <dbReference type="EMBL" id="KAJ8630393.1"/>
    </source>
</evidence>
<evidence type="ECO:0000313" key="2">
    <source>
        <dbReference type="Proteomes" id="UP001234297"/>
    </source>
</evidence>
<name>A0ACC2LB66_PERAE</name>
<dbReference type="Proteomes" id="UP001234297">
    <property type="component" value="Chromosome 7"/>
</dbReference>
<dbReference type="EMBL" id="CM056815">
    <property type="protein sequence ID" value="KAJ8630393.1"/>
    <property type="molecule type" value="Genomic_DNA"/>
</dbReference>
<keyword evidence="2" id="KW-1185">Reference proteome</keyword>
<proteinExistence type="predicted"/>
<reference evidence="1 2" key="1">
    <citation type="journal article" date="2022" name="Hortic Res">
        <title>A haplotype resolved chromosomal level avocado genome allows analysis of novel avocado genes.</title>
        <authorList>
            <person name="Nath O."/>
            <person name="Fletcher S.J."/>
            <person name="Hayward A."/>
            <person name="Shaw L.M."/>
            <person name="Masouleh A.K."/>
            <person name="Furtado A."/>
            <person name="Henry R.J."/>
            <person name="Mitter N."/>
        </authorList>
    </citation>
    <scope>NUCLEOTIDE SEQUENCE [LARGE SCALE GENOMIC DNA]</scope>
    <source>
        <strain evidence="2">cv. Hass</strain>
    </source>
</reference>
<comment type="caution">
    <text evidence="1">The sequence shown here is derived from an EMBL/GenBank/DDBJ whole genome shotgun (WGS) entry which is preliminary data.</text>
</comment>
<gene>
    <name evidence="1" type="ORF">MRB53_023716</name>
</gene>